<evidence type="ECO:0000313" key="4">
    <source>
        <dbReference type="Proteomes" id="UP000595140"/>
    </source>
</evidence>
<reference evidence="3 4" key="1">
    <citation type="submission" date="2018-04" db="EMBL/GenBank/DDBJ databases">
        <authorList>
            <person name="Vogel A."/>
        </authorList>
    </citation>
    <scope>NUCLEOTIDE SEQUENCE [LARGE SCALE GENOMIC DNA]</scope>
</reference>
<evidence type="ECO:0000256" key="1">
    <source>
        <dbReference type="SAM" id="Coils"/>
    </source>
</evidence>
<feature type="coiled-coil region" evidence="1">
    <location>
        <begin position="84"/>
        <end position="132"/>
    </location>
</feature>
<gene>
    <name evidence="3" type="ORF">CCAM_LOCUS13285</name>
</gene>
<keyword evidence="1" id="KW-0175">Coiled coil</keyword>
<dbReference type="AlphaFoldDB" id="A0A484L5A4"/>
<keyword evidence="4" id="KW-1185">Reference proteome</keyword>
<feature type="compositionally biased region" description="Basic residues" evidence="2">
    <location>
        <begin position="1"/>
        <end position="12"/>
    </location>
</feature>
<proteinExistence type="predicted"/>
<dbReference type="Proteomes" id="UP000595140">
    <property type="component" value="Unassembled WGS sequence"/>
</dbReference>
<sequence length="193" mass="21599">MTPLKSRPKFLQKRPVLPPPAPNLKKGRAPIRVLGGSKKKKTGSLNLEGESIEEAFLALARRLHKAGAILEDVGRSLLESRDQISQLNLLLNSAKLEINDWAEREKRLEEELRAEKAKLEEKRARSAQLEEDGRRKVAKIVELEDGLTQVKESARAKEETFLVDAANWAACQLRDLSSTQSSRGGMLLSIRMP</sequence>
<organism evidence="3 4">
    <name type="scientific">Cuscuta campestris</name>
    <dbReference type="NCBI Taxonomy" id="132261"/>
    <lineage>
        <taxon>Eukaryota</taxon>
        <taxon>Viridiplantae</taxon>
        <taxon>Streptophyta</taxon>
        <taxon>Embryophyta</taxon>
        <taxon>Tracheophyta</taxon>
        <taxon>Spermatophyta</taxon>
        <taxon>Magnoliopsida</taxon>
        <taxon>eudicotyledons</taxon>
        <taxon>Gunneridae</taxon>
        <taxon>Pentapetalae</taxon>
        <taxon>asterids</taxon>
        <taxon>lamiids</taxon>
        <taxon>Solanales</taxon>
        <taxon>Convolvulaceae</taxon>
        <taxon>Cuscuteae</taxon>
        <taxon>Cuscuta</taxon>
        <taxon>Cuscuta subgen. Grammica</taxon>
        <taxon>Cuscuta sect. Cleistogrammica</taxon>
    </lineage>
</organism>
<dbReference type="EMBL" id="OOIL02001014">
    <property type="protein sequence ID" value="VFQ71509.1"/>
    <property type="molecule type" value="Genomic_DNA"/>
</dbReference>
<name>A0A484L5A4_9ASTE</name>
<evidence type="ECO:0000256" key="2">
    <source>
        <dbReference type="SAM" id="MobiDB-lite"/>
    </source>
</evidence>
<accession>A0A484L5A4</accession>
<feature type="region of interest" description="Disordered" evidence="2">
    <location>
        <begin position="1"/>
        <end position="45"/>
    </location>
</feature>
<evidence type="ECO:0000313" key="3">
    <source>
        <dbReference type="EMBL" id="VFQ71509.1"/>
    </source>
</evidence>
<protein>
    <submittedName>
        <fullName evidence="3">Uncharacterized protein</fullName>
    </submittedName>
</protein>